<dbReference type="GO" id="GO:0003677">
    <property type="term" value="F:DNA binding"/>
    <property type="evidence" value="ECO:0007669"/>
    <property type="project" value="InterPro"/>
</dbReference>
<dbReference type="AlphaFoldDB" id="A0A517SCQ6"/>
<evidence type="ECO:0000256" key="9">
    <source>
        <dbReference type="SAM" id="MobiDB-lite"/>
    </source>
</evidence>
<dbReference type="InterPro" id="IPR010712">
    <property type="entry name" value="Arsenical-R_ArsD"/>
</dbReference>
<dbReference type="InterPro" id="IPR026669">
    <property type="entry name" value="Arsenite_MeTrfase-like"/>
</dbReference>
<evidence type="ECO:0000256" key="2">
    <source>
        <dbReference type="ARBA" id="ARBA00022691"/>
    </source>
</evidence>
<dbReference type="CDD" id="cd02440">
    <property type="entry name" value="AdoMet_MTases"/>
    <property type="match status" value="1"/>
</dbReference>
<dbReference type="NCBIfam" id="NF008823">
    <property type="entry name" value="PRK11873.1"/>
    <property type="match status" value="1"/>
</dbReference>
<dbReference type="NCBIfam" id="NF033727">
    <property type="entry name" value="chaperon_ArsD"/>
    <property type="match status" value="1"/>
</dbReference>
<dbReference type="EMBL" id="CP036271">
    <property type="protein sequence ID" value="QDT53908.1"/>
    <property type="molecule type" value="Genomic_DNA"/>
</dbReference>
<dbReference type="InterPro" id="IPR029063">
    <property type="entry name" value="SAM-dependent_MTases_sf"/>
</dbReference>
<evidence type="ECO:0000313" key="12">
    <source>
        <dbReference type="Proteomes" id="UP000315700"/>
    </source>
</evidence>
<keyword evidence="2" id="KW-0949">S-adenosyl-L-methionine</keyword>
<comment type="catalytic activity">
    <reaction evidence="6">
        <text>arsenic triglutathione + [thioredoxin]-dithiol + S-adenosyl-L-methionine + 2 H2O = methylarsonous acid + [thioredoxin]-disulfide + 3 glutathione + S-adenosyl-L-homocysteine + H(+)</text>
        <dbReference type="Rhea" id="RHEA:69460"/>
        <dbReference type="Rhea" id="RHEA-COMP:10698"/>
        <dbReference type="Rhea" id="RHEA-COMP:10700"/>
        <dbReference type="ChEBI" id="CHEBI:15377"/>
        <dbReference type="ChEBI" id="CHEBI:15378"/>
        <dbReference type="ChEBI" id="CHEBI:17826"/>
        <dbReference type="ChEBI" id="CHEBI:29950"/>
        <dbReference type="ChEBI" id="CHEBI:50058"/>
        <dbReference type="ChEBI" id="CHEBI:57856"/>
        <dbReference type="ChEBI" id="CHEBI:57925"/>
        <dbReference type="ChEBI" id="CHEBI:59789"/>
        <dbReference type="ChEBI" id="CHEBI:183640"/>
        <dbReference type="EC" id="2.1.1.137"/>
    </reaction>
</comment>
<dbReference type="Proteomes" id="UP000315700">
    <property type="component" value="Chromosome"/>
</dbReference>
<evidence type="ECO:0000259" key="10">
    <source>
        <dbReference type="Pfam" id="PF13847"/>
    </source>
</evidence>
<keyword evidence="12" id="KW-1185">Reference proteome</keyword>
<sequence>MDTEEQLKVVSEQYGAVARSGLNNEHAGVRAVAAAFGYSEQDLASLPPQANMGLSCGNPVALAGLREGETVVDLGSGGGLDVLLASKRVGPTGKAIGIDMTPDMVDRARAGAAEVGATNVEFHLARIDQLPLPDASVDCVISNCVINLAPDKAAVFREILRVLKPGGRMVVSDIALRKPLPESVADSVQALVGCIAGAILIEDYERLLREAGFEAVVVQDTGANLNAYAQASGNGCCGGSACGDSAPTGLHDELKSVLQTLDVNAYAASVRVHALKTVDESFTFEQQKENNAMKTIQVFDKPMCCSTGVCGPRVDPVLPKFAADLDWLKSQGHTVERYNLAQQPQEFLKYPEVHKLIGVRGVECLPIVMVDGKIVSRRGYPSREMLEMWTTNSSSGQTEDPAKSSGGSC</sequence>
<gene>
    <name evidence="11" type="primary">arsD</name>
    <name evidence="11" type="ORF">Pan44_19340</name>
</gene>
<proteinExistence type="inferred from homology"/>
<dbReference type="RefSeq" id="WP_145029506.1">
    <property type="nucleotide sequence ID" value="NZ_CP036271.1"/>
</dbReference>
<dbReference type="SUPFAM" id="SSF53335">
    <property type="entry name" value="S-adenosyl-L-methionine-dependent methyltransferases"/>
    <property type="match status" value="1"/>
</dbReference>
<dbReference type="EC" id="2.1.1.137" evidence="4"/>
<feature type="region of interest" description="Disordered" evidence="9">
    <location>
        <begin position="390"/>
        <end position="409"/>
    </location>
</feature>
<dbReference type="GO" id="GO:0045892">
    <property type="term" value="P:negative regulation of DNA-templated transcription"/>
    <property type="evidence" value="ECO:0007669"/>
    <property type="project" value="InterPro"/>
</dbReference>
<evidence type="ECO:0000256" key="7">
    <source>
        <dbReference type="ARBA" id="ARBA00047943"/>
    </source>
</evidence>
<evidence type="ECO:0000256" key="4">
    <source>
        <dbReference type="ARBA" id="ARBA00034521"/>
    </source>
</evidence>
<comment type="similarity">
    <text evidence="3">Belongs to the methyltransferase superfamily. Arsenite methyltransferase family.</text>
</comment>
<dbReference type="PANTHER" id="PTHR43675:SF8">
    <property type="entry name" value="ARSENITE METHYLTRANSFERASE"/>
    <property type="match status" value="1"/>
</dbReference>
<evidence type="ECO:0000313" key="11">
    <source>
        <dbReference type="EMBL" id="QDT53908.1"/>
    </source>
</evidence>
<dbReference type="InterPro" id="IPR025714">
    <property type="entry name" value="Methyltranfer_dom"/>
</dbReference>
<dbReference type="Pfam" id="PF13847">
    <property type="entry name" value="Methyltransf_31"/>
    <property type="match status" value="1"/>
</dbReference>
<dbReference type="GO" id="GO:0046685">
    <property type="term" value="P:response to arsenic-containing substance"/>
    <property type="evidence" value="ECO:0007669"/>
    <property type="project" value="InterPro"/>
</dbReference>
<comment type="catalytic activity">
    <reaction evidence="7">
        <text>arsenic triglutathione + 2 [thioredoxin]-dithiol + 2 S-adenosyl-L-methionine + H2O = dimethylarsinous acid + 2 [thioredoxin]-disulfide + 3 glutathione + 2 S-adenosyl-L-homocysteine + 2 H(+)</text>
        <dbReference type="Rhea" id="RHEA:69464"/>
        <dbReference type="Rhea" id="RHEA-COMP:10698"/>
        <dbReference type="Rhea" id="RHEA-COMP:10700"/>
        <dbReference type="ChEBI" id="CHEBI:15377"/>
        <dbReference type="ChEBI" id="CHEBI:15378"/>
        <dbReference type="ChEBI" id="CHEBI:23808"/>
        <dbReference type="ChEBI" id="CHEBI:29950"/>
        <dbReference type="ChEBI" id="CHEBI:50058"/>
        <dbReference type="ChEBI" id="CHEBI:57856"/>
        <dbReference type="ChEBI" id="CHEBI:57925"/>
        <dbReference type="ChEBI" id="CHEBI:59789"/>
        <dbReference type="ChEBI" id="CHEBI:183640"/>
        <dbReference type="EC" id="2.1.1.137"/>
    </reaction>
</comment>
<protein>
    <recommendedName>
        <fullName evidence="5">Arsenite methyltransferase</fullName>
        <ecNumber evidence="4">2.1.1.137</ecNumber>
    </recommendedName>
</protein>
<accession>A0A517SCQ6</accession>
<dbReference type="GO" id="GO:0030791">
    <property type="term" value="F:arsenite methyltransferase activity"/>
    <property type="evidence" value="ECO:0007669"/>
    <property type="project" value="UniProtKB-EC"/>
</dbReference>
<comment type="catalytic activity">
    <reaction evidence="8">
        <text>arsenic triglutathione + 3 [thioredoxin]-dithiol + 3 S-adenosyl-L-methionine = trimethylarsine + 3 [thioredoxin]-disulfide + 3 glutathione + 3 S-adenosyl-L-homocysteine + 3 H(+)</text>
        <dbReference type="Rhea" id="RHEA:69432"/>
        <dbReference type="Rhea" id="RHEA-COMP:10698"/>
        <dbReference type="Rhea" id="RHEA-COMP:10700"/>
        <dbReference type="ChEBI" id="CHEBI:15378"/>
        <dbReference type="ChEBI" id="CHEBI:27130"/>
        <dbReference type="ChEBI" id="CHEBI:29950"/>
        <dbReference type="ChEBI" id="CHEBI:50058"/>
        <dbReference type="ChEBI" id="CHEBI:57856"/>
        <dbReference type="ChEBI" id="CHEBI:57925"/>
        <dbReference type="ChEBI" id="CHEBI:59789"/>
        <dbReference type="ChEBI" id="CHEBI:183640"/>
        <dbReference type="EC" id="2.1.1.137"/>
    </reaction>
</comment>
<evidence type="ECO:0000256" key="3">
    <source>
        <dbReference type="ARBA" id="ARBA00034487"/>
    </source>
</evidence>
<name>A0A517SCQ6_9PLAN</name>
<organism evidence="11 12">
    <name type="scientific">Caulifigura coniformis</name>
    <dbReference type="NCBI Taxonomy" id="2527983"/>
    <lineage>
        <taxon>Bacteria</taxon>
        <taxon>Pseudomonadati</taxon>
        <taxon>Planctomycetota</taxon>
        <taxon>Planctomycetia</taxon>
        <taxon>Planctomycetales</taxon>
        <taxon>Planctomycetaceae</taxon>
        <taxon>Caulifigura</taxon>
    </lineage>
</organism>
<evidence type="ECO:0000256" key="5">
    <source>
        <dbReference type="ARBA" id="ARBA00034545"/>
    </source>
</evidence>
<reference evidence="11 12" key="1">
    <citation type="submission" date="2019-02" db="EMBL/GenBank/DDBJ databases">
        <title>Deep-cultivation of Planctomycetes and their phenomic and genomic characterization uncovers novel biology.</title>
        <authorList>
            <person name="Wiegand S."/>
            <person name="Jogler M."/>
            <person name="Boedeker C."/>
            <person name="Pinto D."/>
            <person name="Vollmers J."/>
            <person name="Rivas-Marin E."/>
            <person name="Kohn T."/>
            <person name="Peeters S.H."/>
            <person name="Heuer A."/>
            <person name="Rast P."/>
            <person name="Oberbeckmann S."/>
            <person name="Bunk B."/>
            <person name="Jeske O."/>
            <person name="Meyerdierks A."/>
            <person name="Storesund J.E."/>
            <person name="Kallscheuer N."/>
            <person name="Luecker S."/>
            <person name="Lage O.M."/>
            <person name="Pohl T."/>
            <person name="Merkel B.J."/>
            <person name="Hornburger P."/>
            <person name="Mueller R.-W."/>
            <person name="Bruemmer F."/>
            <person name="Labrenz M."/>
            <person name="Spormann A.M."/>
            <person name="Op den Camp H."/>
            <person name="Overmann J."/>
            <person name="Amann R."/>
            <person name="Jetten M.S.M."/>
            <person name="Mascher T."/>
            <person name="Medema M.H."/>
            <person name="Devos D.P."/>
            <person name="Kaster A.-K."/>
            <person name="Ovreas L."/>
            <person name="Rohde M."/>
            <person name="Galperin M.Y."/>
            <person name="Jogler C."/>
        </authorList>
    </citation>
    <scope>NUCLEOTIDE SEQUENCE [LARGE SCALE GENOMIC DNA]</scope>
    <source>
        <strain evidence="11 12">Pan44</strain>
    </source>
</reference>
<dbReference type="InParanoid" id="A0A517SCQ6"/>
<dbReference type="Pfam" id="PF06953">
    <property type="entry name" value="ArsD"/>
    <property type="match status" value="1"/>
</dbReference>
<dbReference type="Gene3D" id="3.40.50.150">
    <property type="entry name" value="Vaccinia Virus protein VP39"/>
    <property type="match status" value="1"/>
</dbReference>
<dbReference type="PANTHER" id="PTHR43675">
    <property type="entry name" value="ARSENITE METHYLTRANSFERASE"/>
    <property type="match status" value="1"/>
</dbReference>
<evidence type="ECO:0000256" key="8">
    <source>
        <dbReference type="ARBA" id="ARBA00048428"/>
    </source>
</evidence>
<dbReference type="KEGG" id="ccos:Pan44_19340"/>
<keyword evidence="1" id="KW-0808">Transferase</keyword>
<evidence type="ECO:0000256" key="6">
    <source>
        <dbReference type="ARBA" id="ARBA00047941"/>
    </source>
</evidence>
<dbReference type="Gene3D" id="3.40.30.10">
    <property type="entry name" value="Glutaredoxin"/>
    <property type="match status" value="1"/>
</dbReference>
<evidence type="ECO:0000256" key="1">
    <source>
        <dbReference type="ARBA" id="ARBA00022679"/>
    </source>
</evidence>
<dbReference type="OrthoDB" id="9772751at2"/>
<feature type="domain" description="Methyltransferase" evidence="10">
    <location>
        <begin position="67"/>
        <end position="212"/>
    </location>
</feature>